<proteinExistence type="predicted"/>
<keyword evidence="2" id="KW-1185">Reference proteome</keyword>
<protein>
    <submittedName>
        <fullName evidence="1">Uncharacterized protein</fullName>
    </submittedName>
</protein>
<gene>
    <name evidence="1" type="ORF">GUJ93_ZPchr0013g36904</name>
</gene>
<organism evidence="1 2">
    <name type="scientific">Zizania palustris</name>
    <name type="common">Northern wild rice</name>
    <dbReference type="NCBI Taxonomy" id="103762"/>
    <lineage>
        <taxon>Eukaryota</taxon>
        <taxon>Viridiplantae</taxon>
        <taxon>Streptophyta</taxon>
        <taxon>Embryophyta</taxon>
        <taxon>Tracheophyta</taxon>
        <taxon>Spermatophyta</taxon>
        <taxon>Magnoliopsida</taxon>
        <taxon>Liliopsida</taxon>
        <taxon>Poales</taxon>
        <taxon>Poaceae</taxon>
        <taxon>BOP clade</taxon>
        <taxon>Oryzoideae</taxon>
        <taxon>Oryzeae</taxon>
        <taxon>Zizaniinae</taxon>
        <taxon>Zizania</taxon>
    </lineage>
</organism>
<dbReference type="AlphaFoldDB" id="A0A8J5WUJ4"/>
<dbReference type="Proteomes" id="UP000729402">
    <property type="component" value="Unassembled WGS sequence"/>
</dbReference>
<reference evidence="1" key="1">
    <citation type="journal article" date="2021" name="bioRxiv">
        <title>Whole Genome Assembly and Annotation of Northern Wild Rice, Zizania palustris L., Supports a Whole Genome Duplication in the Zizania Genus.</title>
        <authorList>
            <person name="Haas M."/>
            <person name="Kono T."/>
            <person name="Macchietto M."/>
            <person name="Millas R."/>
            <person name="McGilp L."/>
            <person name="Shao M."/>
            <person name="Duquette J."/>
            <person name="Hirsch C.N."/>
            <person name="Kimball J."/>
        </authorList>
    </citation>
    <scope>NUCLEOTIDE SEQUENCE</scope>
    <source>
        <tissue evidence="1">Fresh leaf tissue</tissue>
    </source>
</reference>
<evidence type="ECO:0000313" key="1">
    <source>
        <dbReference type="EMBL" id="KAG8095691.1"/>
    </source>
</evidence>
<comment type="caution">
    <text evidence="1">The sequence shown here is derived from an EMBL/GenBank/DDBJ whole genome shotgun (WGS) entry which is preliminary data.</text>
</comment>
<reference evidence="1" key="2">
    <citation type="submission" date="2021-02" db="EMBL/GenBank/DDBJ databases">
        <authorList>
            <person name="Kimball J.A."/>
            <person name="Haas M.W."/>
            <person name="Macchietto M."/>
            <person name="Kono T."/>
            <person name="Duquette J."/>
            <person name="Shao M."/>
        </authorList>
    </citation>
    <scope>NUCLEOTIDE SEQUENCE</scope>
    <source>
        <tissue evidence="1">Fresh leaf tissue</tissue>
    </source>
</reference>
<dbReference type="EMBL" id="JAAALK010000079">
    <property type="protein sequence ID" value="KAG8095691.1"/>
    <property type="molecule type" value="Genomic_DNA"/>
</dbReference>
<accession>A0A8J5WUJ4</accession>
<evidence type="ECO:0000313" key="2">
    <source>
        <dbReference type="Proteomes" id="UP000729402"/>
    </source>
</evidence>
<sequence>MLKKASSKKALALGGSSRSVQAQAAAAVATTKPMVRRLEPTDLSLVLTSQESTRAERSACWILAQRAHPLEKNPTSMRRVLAPAELCRKLRLTLAQHGCHPATRAAAGASCRALPCTKNRGTEHSNPYVSRIATKKEAETSFHEEQGQTRLREKPEENTVCAMILGVRIKLSD</sequence>
<name>A0A8J5WUJ4_ZIZPA</name>